<evidence type="ECO:0000256" key="1">
    <source>
        <dbReference type="SAM" id="Phobius"/>
    </source>
</evidence>
<name>J9H554_9ZZZZ</name>
<comment type="caution">
    <text evidence="2">The sequence shown here is derived from an EMBL/GenBank/DDBJ whole genome shotgun (WGS) entry which is preliminary data.</text>
</comment>
<proteinExistence type="predicted"/>
<dbReference type="EMBL" id="AMCI01000485">
    <property type="protein sequence ID" value="EJX09005.1"/>
    <property type="molecule type" value="Genomic_DNA"/>
</dbReference>
<gene>
    <name evidence="2" type="ORF">EVA_02867</name>
</gene>
<evidence type="ECO:0000313" key="2">
    <source>
        <dbReference type="EMBL" id="EJX09005.1"/>
    </source>
</evidence>
<sequence length="85" mass="10106">MSAFVFRRLQFSADLRLFLSSVFCWYLSGLLFFDFFKIYIFAVVFGEYLFLFFACSRVDVAIFIVRRRVTAPRRIVAILERIVVV</sequence>
<keyword evidence="1" id="KW-0812">Transmembrane</keyword>
<feature type="transmembrane region" description="Helical" evidence="1">
    <location>
        <begin position="39"/>
        <end position="65"/>
    </location>
</feature>
<dbReference type="AlphaFoldDB" id="J9H554"/>
<feature type="transmembrane region" description="Helical" evidence="1">
    <location>
        <begin position="15"/>
        <end position="33"/>
    </location>
</feature>
<keyword evidence="1" id="KW-0472">Membrane</keyword>
<organism evidence="2">
    <name type="scientific">gut metagenome</name>
    <dbReference type="NCBI Taxonomy" id="749906"/>
    <lineage>
        <taxon>unclassified sequences</taxon>
        <taxon>metagenomes</taxon>
        <taxon>organismal metagenomes</taxon>
    </lineage>
</organism>
<keyword evidence="1" id="KW-1133">Transmembrane helix</keyword>
<accession>J9H554</accession>
<reference evidence="2" key="1">
    <citation type="journal article" date="2012" name="PLoS ONE">
        <title>Gene sets for utilization of primary and secondary nutrition supplies in the distal gut of endangered iberian lynx.</title>
        <authorList>
            <person name="Alcaide M."/>
            <person name="Messina E."/>
            <person name="Richter M."/>
            <person name="Bargiela R."/>
            <person name="Peplies J."/>
            <person name="Huws S.A."/>
            <person name="Newbold C.J."/>
            <person name="Golyshin P.N."/>
            <person name="Simon M.A."/>
            <person name="Lopez G."/>
            <person name="Yakimov M.M."/>
            <person name="Ferrer M."/>
        </authorList>
    </citation>
    <scope>NUCLEOTIDE SEQUENCE</scope>
</reference>
<protein>
    <submittedName>
        <fullName evidence="2">Membrane protein</fullName>
    </submittedName>
</protein>